<dbReference type="EC" id="1.8.3.5" evidence="9"/>
<dbReference type="SUPFAM" id="SSF51905">
    <property type="entry name" value="FAD/NAD(P)-binding domain"/>
    <property type="match status" value="1"/>
</dbReference>
<keyword evidence="5" id="KW-0274">FAD</keyword>
<dbReference type="OrthoDB" id="437369at2759"/>
<dbReference type="EMBL" id="CAHIKZ030001398">
    <property type="protein sequence ID" value="CAE1262780.1"/>
    <property type="molecule type" value="Genomic_DNA"/>
</dbReference>
<evidence type="ECO:0000313" key="10">
    <source>
        <dbReference type="Proteomes" id="UP000597762"/>
    </source>
</evidence>
<protein>
    <submittedName>
        <fullName evidence="9">PCYOX1</fullName>
        <ecNumber evidence="9">1.8.3.5</ecNumber>
        <ecNumber evidence="9">1.8.3.6</ecNumber>
    </submittedName>
</protein>
<comment type="similarity">
    <text evidence="2">Belongs to the prenylcysteine oxidase family.</text>
</comment>
<dbReference type="GO" id="GO:0102149">
    <property type="term" value="F:farnesylcysteine lyase activity"/>
    <property type="evidence" value="ECO:0007669"/>
    <property type="project" value="UniProtKB-EC"/>
</dbReference>
<keyword evidence="3" id="KW-0285">Flavoprotein</keyword>
<gene>
    <name evidence="9" type="ORF">SPHA_33392</name>
</gene>
<evidence type="ECO:0000256" key="3">
    <source>
        <dbReference type="ARBA" id="ARBA00022630"/>
    </source>
</evidence>
<dbReference type="PANTHER" id="PTHR15944">
    <property type="entry name" value="FARNESYLCYSTEINE LYASE"/>
    <property type="match status" value="1"/>
</dbReference>
<reference evidence="9" key="1">
    <citation type="submission" date="2021-01" db="EMBL/GenBank/DDBJ databases">
        <authorList>
            <person name="Li R."/>
            <person name="Bekaert M."/>
        </authorList>
    </citation>
    <scope>NUCLEOTIDE SEQUENCE</scope>
    <source>
        <strain evidence="9">Farmed</strain>
    </source>
</reference>
<evidence type="ECO:0000256" key="5">
    <source>
        <dbReference type="ARBA" id="ARBA00022827"/>
    </source>
</evidence>
<keyword evidence="6 9" id="KW-0560">Oxidoreductase</keyword>
<keyword evidence="7" id="KW-0325">Glycoprotein</keyword>
<feature type="domain" description="Prenylcysteine lyase" evidence="8">
    <location>
        <begin position="30"/>
        <end position="382"/>
    </location>
</feature>
<name>A0A812CFS5_ACAPH</name>
<evidence type="ECO:0000313" key="9">
    <source>
        <dbReference type="EMBL" id="CAE1262780.1"/>
    </source>
</evidence>
<proteinExistence type="inferred from homology"/>
<evidence type="ECO:0000256" key="2">
    <source>
        <dbReference type="ARBA" id="ARBA00009967"/>
    </source>
</evidence>
<accession>A0A812CFS5</accession>
<evidence type="ECO:0000256" key="6">
    <source>
        <dbReference type="ARBA" id="ARBA00023002"/>
    </source>
</evidence>
<evidence type="ECO:0000256" key="7">
    <source>
        <dbReference type="ARBA" id="ARBA00023180"/>
    </source>
</evidence>
<dbReference type="Proteomes" id="UP000597762">
    <property type="component" value="Unassembled WGS sequence"/>
</dbReference>
<dbReference type="EC" id="1.8.3.6" evidence="9"/>
<organism evidence="9 10">
    <name type="scientific">Acanthosepion pharaonis</name>
    <name type="common">Pharaoh cuttlefish</name>
    <name type="synonym">Sepia pharaonis</name>
    <dbReference type="NCBI Taxonomy" id="158019"/>
    <lineage>
        <taxon>Eukaryota</taxon>
        <taxon>Metazoa</taxon>
        <taxon>Spiralia</taxon>
        <taxon>Lophotrochozoa</taxon>
        <taxon>Mollusca</taxon>
        <taxon>Cephalopoda</taxon>
        <taxon>Coleoidea</taxon>
        <taxon>Decapodiformes</taxon>
        <taxon>Sepiida</taxon>
        <taxon>Sepiina</taxon>
        <taxon>Sepiidae</taxon>
        <taxon>Acanthosepion</taxon>
    </lineage>
</organism>
<dbReference type="InterPro" id="IPR036188">
    <property type="entry name" value="FAD/NAD-bd_sf"/>
</dbReference>
<dbReference type="InterPro" id="IPR010795">
    <property type="entry name" value="Prenylcys_lyase"/>
</dbReference>
<dbReference type="GO" id="GO:0030327">
    <property type="term" value="P:prenylated protein catabolic process"/>
    <property type="evidence" value="ECO:0007669"/>
    <property type="project" value="TreeGrafter"/>
</dbReference>
<dbReference type="GO" id="GO:0001735">
    <property type="term" value="F:prenylcysteine oxidase activity"/>
    <property type="evidence" value="ECO:0007669"/>
    <property type="project" value="UniProtKB-EC"/>
</dbReference>
<evidence type="ECO:0000259" key="8">
    <source>
        <dbReference type="Pfam" id="PF07156"/>
    </source>
</evidence>
<evidence type="ECO:0000256" key="1">
    <source>
        <dbReference type="ARBA" id="ARBA00001974"/>
    </source>
</evidence>
<sequence length="397" mass="45406">MVNFTELFGLERIFVNSGSFGIYDGEQFQFQSSDFALLTAMKAFWRYGRDIHRLSSWIKDNVLQKFIRIYDHQMNGYAFTTVKDLLLSMDPFIANLTTRPLREVLEEEGFSERFIKELVTVAVRTNYGQNTNIHAFVGAVSLAGAQESLWAVNGGNKLVAKGLLEKSKARLIRAKVTKIVLLKESNSIQYELEYKLNNGRTEDDDSSQSSIYDIVVVAVPLNKKNTDLKFEDFSSALHSFTQPFQRTVTSLLKGQINASFFHSEQETDLPTSIFINKEPYFINSICKLSKDVWKVFSQDLLTEAEKDLLFKKIYETVIYDWQAYPEYSSSQSLPSFLLYDQLYYVNAIESAASAMEMSIIGARNVALLAHNHWHSLLDFIDETPAMYSDADKTKKEL</sequence>
<keyword evidence="10" id="KW-1185">Reference proteome</keyword>
<comment type="caution">
    <text evidence="9">The sequence shown here is derived from an EMBL/GenBank/DDBJ whole genome shotgun (WGS) entry which is preliminary data.</text>
</comment>
<dbReference type="Pfam" id="PF07156">
    <property type="entry name" value="Prenylcys_lyase"/>
    <property type="match status" value="1"/>
</dbReference>
<dbReference type="PANTHER" id="PTHR15944:SF0">
    <property type="entry name" value="PRENYLCYSTEINE LYASE DOMAIN-CONTAINING PROTEIN"/>
    <property type="match status" value="1"/>
</dbReference>
<evidence type="ECO:0000256" key="4">
    <source>
        <dbReference type="ARBA" id="ARBA00022729"/>
    </source>
</evidence>
<keyword evidence="4" id="KW-0732">Signal</keyword>
<dbReference type="InterPro" id="IPR017046">
    <property type="entry name" value="Prenylcysteine_Oxase1"/>
</dbReference>
<dbReference type="AlphaFoldDB" id="A0A812CFS5"/>
<comment type="cofactor">
    <cofactor evidence="1">
        <name>FAD</name>
        <dbReference type="ChEBI" id="CHEBI:57692"/>
    </cofactor>
</comment>
<dbReference type="GO" id="GO:0030328">
    <property type="term" value="P:prenylcysteine catabolic process"/>
    <property type="evidence" value="ECO:0007669"/>
    <property type="project" value="InterPro"/>
</dbReference>